<proteinExistence type="predicted"/>
<evidence type="ECO:0000256" key="1">
    <source>
        <dbReference type="SAM" id="MobiDB-lite"/>
    </source>
</evidence>
<accession>A0A8H5FA52</accession>
<dbReference type="EMBL" id="JAACJJ010000002">
    <property type="protein sequence ID" value="KAF5329425.1"/>
    <property type="molecule type" value="Genomic_DNA"/>
</dbReference>
<protein>
    <submittedName>
        <fullName evidence="3">Uncharacterized protein</fullName>
    </submittedName>
</protein>
<reference evidence="3 4" key="1">
    <citation type="journal article" date="2020" name="ISME J.">
        <title>Uncovering the hidden diversity of litter-decomposition mechanisms in mushroom-forming fungi.</title>
        <authorList>
            <person name="Floudas D."/>
            <person name="Bentzer J."/>
            <person name="Ahren D."/>
            <person name="Johansson T."/>
            <person name="Persson P."/>
            <person name="Tunlid A."/>
        </authorList>
    </citation>
    <scope>NUCLEOTIDE SEQUENCE [LARGE SCALE GENOMIC DNA]</scope>
    <source>
        <strain evidence="3 4">CBS 101986</strain>
    </source>
</reference>
<keyword evidence="2" id="KW-0472">Membrane</keyword>
<dbReference type="AlphaFoldDB" id="A0A8H5FA52"/>
<evidence type="ECO:0000256" key="2">
    <source>
        <dbReference type="SAM" id="Phobius"/>
    </source>
</evidence>
<feature type="compositionally biased region" description="Low complexity" evidence="1">
    <location>
        <begin position="262"/>
        <end position="281"/>
    </location>
</feature>
<keyword evidence="2" id="KW-1133">Transmembrane helix</keyword>
<organism evidence="3 4">
    <name type="scientific">Psilocybe cf. subviscida</name>
    <dbReference type="NCBI Taxonomy" id="2480587"/>
    <lineage>
        <taxon>Eukaryota</taxon>
        <taxon>Fungi</taxon>
        <taxon>Dikarya</taxon>
        <taxon>Basidiomycota</taxon>
        <taxon>Agaricomycotina</taxon>
        <taxon>Agaricomycetes</taxon>
        <taxon>Agaricomycetidae</taxon>
        <taxon>Agaricales</taxon>
        <taxon>Agaricineae</taxon>
        <taxon>Strophariaceae</taxon>
        <taxon>Psilocybe</taxon>
    </lineage>
</organism>
<evidence type="ECO:0000313" key="4">
    <source>
        <dbReference type="Proteomes" id="UP000567179"/>
    </source>
</evidence>
<keyword evidence="4" id="KW-1185">Reference proteome</keyword>
<comment type="caution">
    <text evidence="3">The sequence shown here is derived from an EMBL/GenBank/DDBJ whole genome shotgun (WGS) entry which is preliminary data.</text>
</comment>
<name>A0A8H5FA52_9AGAR</name>
<keyword evidence="2" id="KW-0812">Transmembrane</keyword>
<gene>
    <name evidence="3" type="ORF">D9619_009494</name>
</gene>
<dbReference type="Proteomes" id="UP000567179">
    <property type="component" value="Unassembled WGS sequence"/>
</dbReference>
<sequence length="481" mass="51923">MWLSAQRAFPTLVNASPLACGSIGIGVSAEGVDAASLLLAAESPFEVSWFEDRTQIVITTRLDVTASVECRLLPASKSSLVLHGQSFHGFHTEWTFERDSDRVGPPWIKYEQEHVELLHPPHQGVEQTAVSPTVLLVFERRLSGPANATHDPRRPDLSHLRFCSFAVTLANCLQTPIAVRVVFLHIFVFAFAIDTACLFPIGFRLDFSSAFGSLLRTTLRPSIAEDITCPGCLHPISRSRRSSFVSTFILTCDLEHINPTVSSSPLGSSTAQSASSTPTSGFKLGQVPEDPLKVTLPSTSKKSIVYSPLVGTGVARGSSTCEARTREDDSIAADALVTSEEGECISLYLDFELRVQVCFHLIDDFDGDRDVCYPGIVDDSHLSDCRGRYCSPASYHDGNGDGSSVGRDQTSLQILEKAVRSEKVRMHKREGTCRGVDINVGVENVAKEGYCKVTTAAAVHDSGILAIVALGADIPGNPGTV</sequence>
<evidence type="ECO:0000313" key="3">
    <source>
        <dbReference type="EMBL" id="KAF5329425.1"/>
    </source>
</evidence>
<feature type="transmembrane region" description="Helical" evidence="2">
    <location>
        <begin position="182"/>
        <end position="203"/>
    </location>
</feature>
<feature type="region of interest" description="Disordered" evidence="1">
    <location>
        <begin position="262"/>
        <end position="283"/>
    </location>
</feature>